<protein>
    <submittedName>
        <fullName evidence="2">Sugar transferase</fullName>
    </submittedName>
</protein>
<sequence length="70" mass="7749">MVGRAGLDRRHRGYGRKRVFIQERVGRDGRRFRVIKLRTMRVGPGVTGCGGADKRRAPSQSPSRAARAGS</sequence>
<dbReference type="AlphaFoldDB" id="A0A540VVL4"/>
<dbReference type="GO" id="GO:0016740">
    <property type="term" value="F:transferase activity"/>
    <property type="evidence" value="ECO:0007669"/>
    <property type="project" value="UniProtKB-KW"/>
</dbReference>
<dbReference type="Proteomes" id="UP000315400">
    <property type="component" value="Unassembled WGS sequence"/>
</dbReference>
<comment type="caution">
    <text evidence="2">The sequence shown here is derived from an EMBL/GenBank/DDBJ whole genome shotgun (WGS) entry which is preliminary data.</text>
</comment>
<name>A0A540VVL4_9GAMM</name>
<feature type="compositionally biased region" description="Low complexity" evidence="1">
    <location>
        <begin position="58"/>
        <end position="70"/>
    </location>
</feature>
<evidence type="ECO:0000313" key="3">
    <source>
        <dbReference type="Proteomes" id="UP000315400"/>
    </source>
</evidence>
<organism evidence="2 3">
    <name type="scientific">Spiribacter salinus</name>
    <dbReference type="NCBI Taxonomy" id="1335746"/>
    <lineage>
        <taxon>Bacteria</taxon>
        <taxon>Pseudomonadati</taxon>
        <taxon>Pseudomonadota</taxon>
        <taxon>Gammaproteobacteria</taxon>
        <taxon>Chromatiales</taxon>
        <taxon>Ectothiorhodospiraceae</taxon>
        <taxon>Spiribacter</taxon>
    </lineage>
</organism>
<reference evidence="2 3" key="1">
    <citation type="submission" date="2019-06" db="EMBL/GenBank/DDBJ databases">
        <title>Metagenome assembled Genome of Spiribacter salinus SL48-SHIP from the microbial mat of Salt Lake 48 (Novosibirsk region, Russia).</title>
        <authorList>
            <person name="Shipova A."/>
            <person name="Rozanov A.S."/>
            <person name="Bryanskaya A.V."/>
            <person name="Peltek S.E."/>
        </authorList>
    </citation>
    <scope>NUCLEOTIDE SEQUENCE [LARGE SCALE GENOMIC DNA]</scope>
    <source>
        <strain evidence="2">SL48-SHIP-2</strain>
    </source>
</reference>
<feature type="region of interest" description="Disordered" evidence="1">
    <location>
        <begin position="45"/>
        <end position="70"/>
    </location>
</feature>
<evidence type="ECO:0000256" key="1">
    <source>
        <dbReference type="SAM" id="MobiDB-lite"/>
    </source>
</evidence>
<proteinExistence type="predicted"/>
<keyword evidence="2" id="KW-0808">Transferase</keyword>
<accession>A0A540VVL4</accession>
<dbReference type="EMBL" id="VIFK01000021">
    <property type="protein sequence ID" value="TQF00184.1"/>
    <property type="molecule type" value="Genomic_DNA"/>
</dbReference>
<gene>
    <name evidence="2" type="ORF">FKY71_04770</name>
</gene>
<evidence type="ECO:0000313" key="2">
    <source>
        <dbReference type="EMBL" id="TQF00184.1"/>
    </source>
</evidence>